<dbReference type="InterPro" id="IPR002618">
    <property type="entry name" value="UDPGP_fam"/>
</dbReference>
<protein>
    <submittedName>
        <fullName evidence="4">UTP--glucose-1-phosphate uridylyltransferase</fullName>
        <ecNumber evidence="4">2.7.7.9</ecNumber>
    </submittedName>
</protein>
<evidence type="ECO:0000313" key="4">
    <source>
        <dbReference type="EMBL" id="MFB9732292.1"/>
    </source>
</evidence>
<dbReference type="Gene3D" id="3.90.550.10">
    <property type="entry name" value="Spore Coat Polysaccharide Biosynthesis Protein SpsA, Chain A"/>
    <property type="match status" value="1"/>
</dbReference>
<comment type="similarity">
    <text evidence="1">Belongs to the UDPGP type 1 family.</text>
</comment>
<keyword evidence="5" id="KW-1185">Reference proteome</keyword>
<dbReference type="GO" id="GO:0003983">
    <property type="term" value="F:UTP:glucose-1-phosphate uridylyltransferase activity"/>
    <property type="evidence" value="ECO:0007669"/>
    <property type="project" value="UniProtKB-EC"/>
</dbReference>
<keyword evidence="2 4" id="KW-0808">Transferase</keyword>
<evidence type="ECO:0000313" key="5">
    <source>
        <dbReference type="Proteomes" id="UP001589613"/>
    </source>
</evidence>
<dbReference type="PIRSF" id="PIRSF000806">
    <property type="entry name" value="UDPGP"/>
    <property type="match status" value="1"/>
</dbReference>
<comment type="caution">
    <text evidence="4">The sequence shown here is derived from an EMBL/GenBank/DDBJ whole genome shotgun (WGS) entry which is preliminary data.</text>
</comment>
<accession>A0ABV5V3C8</accession>
<dbReference type="PANTHER" id="PTHR43511">
    <property type="match status" value="1"/>
</dbReference>
<dbReference type="EMBL" id="JBHMAX010000017">
    <property type="protein sequence ID" value="MFB9732292.1"/>
    <property type="molecule type" value="Genomic_DNA"/>
</dbReference>
<dbReference type="InterPro" id="IPR016267">
    <property type="entry name" value="UDPGP_trans"/>
</dbReference>
<dbReference type="Pfam" id="PF01704">
    <property type="entry name" value="UDPGP"/>
    <property type="match status" value="1"/>
</dbReference>
<keyword evidence="3 4" id="KW-0548">Nucleotidyltransferase</keyword>
<evidence type="ECO:0000256" key="3">
    <source>
        <dbReference type="ARBA" id="ARBA00022695"/>
    </source>
</evidence>
<evidence type="ECO:0000256" key="1">
    <source>
        <dbReference type="ARBA" id="ARBA00010401"/>
    </source>
</evidence>
<dbReference type="EC" id="2.7.7.9" evidence="4"/>
<sequence>MAETTDDGKNADHPGRAEAVARMRAAGVNEPAVRAFVRHHEALVSGATGLVREADVEPASPQVLLDDLPDDPDAGRAALDATAVAVLNGGLGTSMGLSVPKSLLPVHDGLTFLDVTVRQVLALREATGARLPLLLLDSFATRDATLARLAAYPDLAVDGLPLDVLQSREPKLRADDLSPVDHPGDPRLEWCPPGHGDLYPTLAASGVLDALLEQGYRQLFVSNVDNLGAVPDARLAAWFAAEGAGYAAEVCPRTEMDRKGGHLVRRRADGRLLLRDTAQTAEEELVHFTDGDRHPWAHTNNLWLDLIRLRELLERHGGSLPLPLIRNPKTVDPTDPTSTPVVQVESAMGGAVELFDDAVAVGVGRDRFVPVKGTDELLLLRSDAYAVGPGTGYRLVAQADPLPVVTLDRRHYRFVHDLDARFPAGAPSLREAAGLEVEGDWTFGADVVVRGRVRLADEGGARRVPDGTVLEGSSAEGAP</sequence>
<reference evidence="4 5" key="1">
    <citation type="submission" date="2024-09" db="EMBL/GenBank/DDBJ databases">
        <authorList>
            <person name="Sun Q."/>
            <person name="Mori K."/>
        </authorList>
    </citation>
    <scope>NUCLEOTIDE SEQUENCE [LARGE SCALE GENOMIC DNA]</scope>
    <source>
        <strain evidence="4 5">JCM 12763</strain>
    </source>
</reference>
<dbReference type="SUPFAM" id="SSF53448">
    <property type="entry name" value="Nucleotide-diphospho-sugar transferases"/>
    <property type="match status" value="1"/>
</dbReference>
<organism evidence="4 5">
    <name type="scientific">Ornithinimicrobium kibberense</name>
    <dbReference type="NCBI Taxonomy" id="282060"/>
    <lineage>
        <taxon>Bacteria</taxon>
        <taxon>Bacillati</taxon>
        <taxon>Actinomycetota</taxon>
        <taxon>Actinomycetes</taxon>
        <taxon>Micrococcales</taxon>
        <taxon>Ornithinimicrobiaceae</taxon>
        <taxon>Ornithinimicrobium</taxon>
    </lineage>
</organism>
<dbReference type="Gene3D" id="2.160.10.10">
    <property type="entry name" value="Hexapeptide repeat proteins"/>
    <property type="match status" value="1"/>
</dbReference>
<evidence type="ECO:0000256" key="2">
    <source>
        <dbReference type="ARBA" id="ARBA00022679"/>
    </source>
</evidence>
<dbReference type="RefSeq" id="WP_337678389.1">
    <property type="nucleotide sequence ID" value="NZ_JBHMAX010000017.1"/>
</dbReference>
<proteinExistence type="inferred from homology"/>
<dbReference type="InterPro" id="IPR029044">
    <property type="entry name" value="Nucleotide-diphossugar_trans"/>
</dbReference>
<gene>
    <name evidence="4" type="ORF">ACFFN0_09570</name>
</gene>
<dbReference type="Proteomes" id="UP001589613">
    <property type="component" value="Unassembled WGS sequence"/>
</dbReference>
<name>A0ABV5V3C8_9MICO</name>